<evidence type="ECO:0000313" key="3">
    <source>
        <dbReference type="EMBL" id="HIR92019.1"/>
    </source>
</evidence>
<reference evidence="3" key="1">
    <citation type="submission" date="2020-10" db="EMBL/GenBank/DDBJ databases">
        <authorList>
            <person name="Gilroy R."/>
        </authorList>
    </citation>
    <scope>NUCLEOTIDE SEQUENCE</scope>
    <source>
        <strain evidence="3">ChiSxjej1B13-7041</strain>
    </source>
</reference>
<evidence type="ECO:0000256" key="1">
    <source>
        <dbReference type="ARBA" id="ARBA00023002"/>
    </source>
</evidence>
<dbReference type="InterPro" id="IPR050523">
    <property type="entry name" value="AKR_Detox_Biosynth"/>
</dbReference>
<dbReference type="InterPro" id="IPR023210">
    <property type="entry name" value="NADP_OxRdtase_dom"/>
</dbReference>
<dbReference type="EMBL" id="DVHU01000010">
    <property type="protein sequence ID" value="HIR92019.1"/>
    <property type="molecule type" value="Genomic_DNA"/>
</dbReference>
<gene>
    <name evidence="3" type="ORF">IAB98_01185</name>
</gene>
<dbReference type="GO" id="GO:0016491">
    <property type="term" value="F:oxidoreductase activity"/>
    <property type="evidence" value="ECO:0007669"/>
    <property type="project" value="UniProtKB-KW"/>
</dbReference>
<feature type="domain" description="NADP-dependent oxidoreductase" evidence="2">
    <location>
        <begin position="15"/>
        <end position="313"/>
    </location>
</feature>
<keyword evidence="1" id="KW-0560">Oxidoreductase</keyword>
<reference evidence="3" key="2">
    <citation type="journal article" date="2021" name="PeerJ">
        <title>Extensive microbial diversity within the chicken gut microbiome revealed by metagenomics and culture.</title>
        <authorList>
            <person name="Gilroy R."/>
            <person name="Ravi A."/>
            <person name="Getino M."/>
            <person name="Pursley I."/>
            <person name="Horton D.L."/>
            <person name="Alikhan N.F."/>
            <person name="Baker D."/>
            <person name="Gharbi K."/>
            <person name="Hall N."/>
            <person name="Watson M."/>
            <person name="Adriaenssens E.M."/>
            <person name="Foster-Nyarko E."/>
            <person name="Jarju S."/>
            <person name="Secka A."/>
            <person name="Antonio M."/>
            <person name="Oren A."/>
            <person name="Chaudhuri R.R."/>
            <person name="La Ragione R."/>
            <person name="Hildebrand F."/>
            <person name="Pallen M.J."/>
        </authorList>
    </citation>
    <scope>NUCLEOTIDE SEQUENCE</scope>
    <source>
        <strain evidence="3">ChiSxjej1B13-7041</strain>
    </source>
</reference>
<dbReference type="AlphaFoldDB" id="A0A9D1JEM2"/>
<dbReference type="Proteomes" id="UP000886841">
    <property type="component" value="Unassembled WGS sequence"/>
</dbReference>
<comment type="caution">
    <text evidence="3">The sequence shown here is derived from an EMBL/GenBank/DDBJ whole genome shotgun (WGS) entry which is preliminary data.</text>
</comment>
<dbReference type="Pfam" id="PF00248">
    <property type="entry name" value="Aldo_ket_red"/>
    <property type="match status" value="1"/>
</dbReference>
<accession>A0A9D1JEM2</accession>
<proteinExistence type="predicted"/>
<organism evidence="3 4">
    <name type="scientific">Candidatus Egerieimonas intestinavium</name>
    <dbReference type="NCBI Taxonomy" id="2840777"/>
    <lineage>
        <taxon>Bacteria</taxon>
        <taxon>Bacillati</taxon>
        <taxon>Bacillota</taxon>
        <taxon>Clostridia</taxon>
        <taxon>Lachnospirales</taxon>
        <taxon>Lachnospiraceae</taxon>
        <taxon>Lachnospiraceae incertae sedis</taxon>
        <taxon>Candidatus Egerieimonas</taxon>
    </lineage>
</organism>
<dbReference type="InterPro" id="IPR036812">
    <property type="entry name" value="NAD(P)_OxRdtase_dom_sf"/>
</dbReference>
<evidence type="ECO:0000259" key="2">
    <source>
        <dbReference type="Pfam" id="PF00248"/>
    </source>
</evidence>
<dbReference type="PANTHER" id="PTHR43364:SF4">
    <property type="entry name" value="NAD(P)-LINKED OXIDOREDUCTASE SUPERFAMILY PROTEIN"/>
    <property type="match status" value="1"/>
</dbReference>
<dbReference type="GO" id="GO:0005829">
    <property type="term" value="C:cytosol"/>
    <property type="evidence" value="ECO:0007669"/>
    <property type="project" value="TreeGrafter"/>
</dbReference>
<dbReference type="SUPFAM" id="SSF51430">
    <property type="entry name" value="NAD(P)-linked oxidoreductase"/>
    <property type="match status" value="1"/>
</dbReference>
<dbReference type="Gene3D" id="3.20.20.100">
    <property type="entry name" value="NADP-dependent oxidoreductase domain"/>
    <property type="match status" value="1"/>
</dbReference>
<protein>
    <submittedName>
        <fullName evidence="3">Aldo/keto reductase</fullName>
    </submittedName>
</protein>
<name>A0A9D1JEM2_9FIRM</name>
<sequence>MKTIKIPNTSLELSPLGLGTVNAGIAWDHQEACDIFESFLAAGGNLIDTAHVYSDWIPGEIARAERVVGDWIRSRGRRDDFILMTKGGHPRNETMHISRLSREEMTADLDSSLEKLGVDCVDIYFYHRDDLNRTVEELVETMEDFRRAGKIRYYGCSNWTTQRMKEADQYCRKKGYRGFVANQAMYNIGVAHMKPFSDPTMVVCDEEMLAYHRESDNLLIPYMGVCSGFFHKWKNKGPEAVKDSCYYTEPNLKIAEGICKLCEEKGWTITQALLGFFGIQDFPMLPLASASNQNQLKELNQALTTEFRAEDYEFLK</sequence>
<dbReference type="PANTHER" id="PTHR43364">
    <property type="entry name" value="NADH-SPECIFIC METHYLGLYOXAL REDUCTASE-RELATED"/>
    <property type="match status" value="1"/>
</dbReference>
<dbReference type="CDD" id="cd19082">
    <property type="entry name" value="AKR_AKR10A1_2"/>
    <property type="match status" value="1"/>
</dbReference>
<evidence type="ECO:0000313" key="4">
    <source>
        <dbReference type="Proteomes" id="UP000886841"/>
    </source>
</evidence>